<evidence type="ECO:0000259" key="2">
    <source>
        <dbReference type="Pfam" id="PF13460"/>
    </source>
</evidence>
<evidence type="ECO:0000313" key="4">
    <source>
        <dbReference type="Proteomes" id="UP000194577"/>
    </source>
</evidence>
<dbReference type="InterPro" id="IPR016040">
    <property type="entry name" value="NAD(P)-bd_dom"/>
</dbReference>
<name>A0ABX4ME65_9ACTO</name>
<feature type="region of interest" description="Disordered" evidence="1">
    <location>
        <begin position="1"/>
        <end position="31"/>
    </location>
</feature>
<reference evidence="3 4" key="1">
    <citation type="submission" date="2017-10" db="EMBL/GenBank/DDBJ databases">
        <title>Draft genome sequence of cellulolytic Actinomyces sp CtC72 isolated from cattle rumen fluid.</title>
        <authorList>
            <person name="Joshi A.J."/>
            <person name="Vasudevan G."/>
            <person name="Lanjekar V.B."/>
            <person name="Hivarkar S."/>
            <person name="Engineer A."/>
            <person name="Pore S.D."/>
            <person name="Dhakephalkar P.K."/>
            <person name="Dagar S."/>
        </authorList>
    </citation>
    <scope>NUCLEOTIDE SEQUENCE [LARGE SCALE GENOMIC DNA]</scope>
    <source>
        <strain evidence="4">CtC72</strain>
    </source>
</reference>
<feature type="domain" description="NAD(P)-binding" evidence="2">
    <location>
        <begin position="45"/>
        <end position="222"/>
    </location>
</feature>
<organism evidence="3 4">
    <name type="scientific">Actinomyces ruminis</name>
    <dbReference type="NCBI Taxonomy" id="1937003"/>
    <lineage>
        <taxon>Bacteria</taxon>
        <taxon>Bacillati</taxon>
        <taxon>Actinomycetota</taxon>
        <taxon>Actinomycetes</taxon>
        <taxon>Actinomycetales</taxon>
        <taxon>Actinomycetaceae</taxon>
        <taxon>Actinomyces</taxon>
    </lineage>
</organism>
<protein>
    <submittedName>
        <fullName evidence="3">NAD(P)-dependent oxidoreductase</fullName>
    </submittedName>
</protein>
<comment type="caution">
    <text evidence="3">The sequence shown here is derived from an EMBL/GenBank/DDBJ whole genome shotgun (WGS) entry which is preliminary data.</text>
</comment>
<dbReference type="EMBL" id="MTPX02000006">
    <property type="protein sequence ID" value="PHP53755.1"/>
    <property type="molecule type" value="Genomic_DNA"/>
</dbReference>
<dbReference type="SUPFAM" id="SSF51735">
    <property type="entry name" value="NAD(P)-binding Rossmann-fold domains"/>
    <property type="match status" value="1"/>
</dbReference>
<evidence type="ECO:0000313" key="3">
    <source>
        <dbReference type="EMBL" id="PHP53755.1"/>
    </source>
</evidence>
<sequence length="333" mass="35393">MSWLRRQTPHSEDDGGLSRPNVAAVDPQPNPSEWSCHMATVLVIGSTGKVGRVVVDEALQRGHAVKAQTRNARRARRSLPDGAEVVEAAPADADALRPLVAGVDAVILTHGGDSDGENNFYAVIPALLEALGDSDTHISLMTAMNTSHSAGASASNYEFVEWKRRAERLVRVSGHPYTIVRPGWFGYQGPGDRQIDLRQGDLVTGQPGVDRRHIAQVLLEGALNPSGARRTVEVFSKAGAPLPTSRPCSPRRARTRMARLTACSTPTTCHWTKNRSACRTTSPACASDGGARICRTRASGTVCATVTTWICSSRSTPTSCGSNTPAAATSCST</sequence>
<dbReference type="CDD" id="cd05243">
    <property type="entry name" value="SDR_a5"/>
    <property type="match status" value="1"/>
</dbReference>
<dbReference type="InterPro" id="IPR036291">
    <property type="entry name" value="NAD(P)-bd_dom_sf"/>
</dbReference>
<dbReference type="PANTHER" id="PTHR15020:SF11">
    <property type="entry name" value="OS06G0360300 PROTEIN"/>
    <property type="match status" value="1"/>
</dbReference>
<evidence type="ECO:0000256" key="1">
    <source>
        <dbReference type="SAM" id="MobiDB-lite"/>
    </source>
</evidence>
<dbReference type="Pfam" id="PF13460">
    <property type="entry name" value="NAD_binding_10"/>
    <property type="match status" value="1"/>
</dbReference>
<accession>A0ABX4ME65</accession>
<keyword evidence="4" id="KW-1185">Reference proteome</keyword>
<dbReference type="PANTHER" id="PTHR15020">
    <property type="entry name" value="FLAVIN REDUCTASE-RELATED"/>
    <property type="match status" value="1"/>
</dbReference>
<dbReference type="Gene3D" id="3.40.50.720">
    <property type="entry name" value="NAD(P)-binding Rossmann-like Domain"/>
    <property type="match status" value="1"/>
</dbReference>
<gene>
    <name evidence="3" type="ORF">BW737_000530</name>
</gene>
<dbReference type="Proteomes" id="UP000194577">
    <property type="component" value="Unassembled WGS sequence"/>
</dbReference>
<proteinExistence type="predicted"/>